<organism evidence="1 2">
    <name type="scientific">Legionella erythra</name>
    <dbReference type="NCBI Taxonomy" id="448"/>
    <lineage>
        <taxon>Bacteria</taxon>
        <taxon>Pseudomonadati</taxon>
        <taxon>Pseudomonadota</taxon>
        <taxon>Gammaproteobacteria</taxon>
        <taxon>Legionellales</taxon>
        <taxon>Legionellaceae</taxon>
        <taxon>Legionella</taxon>
    </lineage>
</organism>
<protein>
    <submittedName>
        <fullName evidence="1">Uncharacterized protein</fullName>
    </submittedName>
</protein>
<keyword evidence="2" id="KW-1185">Reference proteome</keyword>
<dbReference type="OrthoDB" id="9946008at2"/>
<dbReference type="RefSeq" id="WP_058525822.1">
    <property type="nucleotide sequence ID" value="NZ_CAAAHY010000006.1"/>
</dbReference>
<comment type="caution">
    <text evidence="1">The sequence shown here is derived from an EMBL/GenBank/DDBJ whole genome shotgun (WGS) entry which is preliminary data.</text>
</comment>
<dbReference type="AlphaFoldDB" id="A0A0W0TTW4"/>
<dbReference type="EMBL" id="LNYA01000009">
    <property type="protein sequence ID" value="KTC99106.1"/>
    <property type="molecule type" value="Genomic_DNA"/>
</dbReference>
<evidence type="ECO:0000313" key="2">
    <source>
        <dbReference type="Proteomes" id="UP000054773"/>
    </source>
</evidence>
<accession>A0A0W0TTW4</accession>
<gene>
    <name evidence="1" type="ORF">Lery_0645</name>
</gene>
<dbReference type="PATRIC" id="fig|448.7.peg.673"/>
<name>A0A0W0TTW4_LEGER</name>
<proteinExistence type="predicted"/>
<evidence type="ECO:0000313" key="1">
    <source>
        <dbReference type="EMBL" id="KTC99106.1"/>
    </source>
</evidence>
<dbReference type="Proteomes" id="UP000054773">
    <property type="component" value="Unassembled WGS sequence"/>
</dbReference>
<sequence>MAQEKVECSPADTELLFREAILSIVHVCQAIFTDVQGLQKTQMELLIHYADVINNSLTTAIMSNSDMSDFHQCFSQTLDKDPTIIQFKRDYEEVNEQLKNCLSFSEQLKTEYEKFNNGSLEQVEISKHLLPKLTFLKTKVSKDDFKKPLDFNTLNCQ</sequence>
<reference evidence="1 2" key="1">
    <citation type="submission" date="2015-11" db="EMBL/GenBank/DDBJ databases">
        <title>Genomic analysis of 38 Legionella species identifies large and diverse effector repertoires.</title>
        <authorList>
            <person name="Burstein D."/>
            <person name="Amaro F."/>
            <person name="Zusman T."/>
            <person name="Lifshitz Z."/>
            <person name="Cohen O."/>
            <person name="Gilbert J.A."/>
            <person name="Pupko T."/>
            <person name="Shuman H.A."/>
            <person name="Segal G."/>
        </authorList>
    </citation>
    <scope>NUCLEOTIDE SEQUENCE [LARGE SCALE GENOMIC DNA]</scope>
    <source>
        <strain evidence="1 2">SE-32A-C8</strain>
    </source>
</reference>